<dbReference type="Proteomes" id="UP000693946">
    <property type="component" value="Linkage Group LG14"/>
</dbReference>
<feature type="compositionally biased region" description="Basic and acidic residues" evidence="1">
    <location>
        <begin position="1540"/>
        <end position="1554"/>
    </location>
</feature>
<sequence>MICFSNSLSSISMDSMEIGDSAVAGVFCEDGLEVMKQLTERCSLLIGDMENDIRHFLTKATEQEDCEALQSAYDLIKNLAPHIVPELYVLCAEAALELHCLEISTLCLDKYFEGNPQANQILCRAYLCQGRLKSPPAYGTVKAFEEAIKYFLQAIEIAKNEPRCHFLVFNASVLYFHMVHPLLLPGRCFHLVPSLGKVVQALEQVANKDHSWRAELTLHLITCLVDSGRKREAAEIAKDIEEFIKAHTPHLFSRLFKLQVQHSLTDSFTINRTIKQDTASAVIYKIQELKTLEKESNLTKHDSAKLEEIFSLLVGGTKTSTVPVIRNALPIQPADRVAFLLELALLSLQAKYQNVAANCLKELKLVEEVSIVQSILMKCVKAELHLLKKEANINDYSKASVEHRLKDIGKLDQLLQSAVRERDPQAVQAVCATQWKFCLPLLQYTLRKYIKTPLLRVAQELEDIQSILLEMRCQIHSELAKITEEEGCLEASLTHLQKAILLDDGTRHEQLSSALHLLQVRRTPFQALSQNKDKAAMLLQQTRGKQPHNSDIRPTLVAVGLHLGQDDFQMVLDGDNISKIPVDIRGSGPVAQLSARAQQHSASLQRLDSHLAKQARGADRKERMKLWASLAKTARKHEVWDVCRGACRFCLFYDKRWKISKAQDKSCEECLNDCNNRSVTDCLRILAETYFISAEATIQKLLTEGVQLYSPAVLPQKPGGASKKNPHWVIYSNWVQDLSEHATSNFLRAAELGMEIMEPWVVTNAAIYLWNYSSNLLVAGEYQHLLPSFQSLLEMLQKLESPGNCALVVLLCNAVAQGLMKSVRGPEGDEPNLPVNEGKSSSVKRMKNTAALQDIYRALELCDYALQLPNCNMPGEMVSIAAKKQLVATWVQIKMLLQQQIDLKNYFKDERMNEEILMRVLVAVEMHQCNRTPRQMEFSAPSLTALVTMASDCSWTDAVVELHVWCQLASFCYSAKDHSLVLCCTESALQLEEMAEKQINTLPCVLYDMIAVNEMLSSAACSRGLSLVHESKGDLQTYREAMKFILSSVSYAEKANNPDLCLTAARHYWNTCLPLIQTPEERWRLKDDLEKILTALFHTTKHEEKEIKEKESLILTGLYFGSSKQEVRNEEGLTLRAAIYSSLLQIYIDESDRTSALQLLDKAINNIPSTRQALSLLKHCIKVKAQLGESVLTDMQRVRDDEQCSSLMWHQLALCATNMSHKVTYYQKSISSLFSIETQWQKVDLILEFGQWLYFHNFPEASAQHQVQWAIDILLHLDPEPEPDPEQNPEQNPEQESTQSSLSIQDISLVGAQSLLFRQNMSSLDEVRHLDGLVRAHTLLAVMAGRTSPEHQLNLVIAYTFVLQIWQVSLEAASMLLQPRPPPTALKKKKKNVKGKTPQHKKAKPVIMSPPSCPEDWAKYICPDEVRDIFKGNSNPQCINTHSITNQTQSIFYLNVLEKELNSISLDHLTLPVLHLAELIAHDLTDKRSLSDLYRLKILWTCYELGLETHSQYQIILQDLCETKDEEQITCHTAIARSNNRRDPHKPCNQKAERDDDAWPGQQNMNVFAQDIWLDKAEVCLSMGLYQPARQLLAEAHLVARELGNPKALARSLLSLATLACEEQKPAQALTLLDKTQDLSGDEEFWYQFTLIKVKALVGQRHQDAQTKIDHVIKQGCGALKLVMEQQINRAPEITFLITSLEMRGAKECISTLDSEPGMTLCYKNVQRVMAACSTLRECVSSFTKLNHRQQAAEASAESAHGMRLLANRAITKEEKQRFLLAGLSQLQQAVVLQEHVVLNARSLLPQQKTCEFSLTAMWRLMHLRLALADFSLAMLEEQCAEETHQALSRQRKTSTEIILEEFLSSTLEPNPIEQEWMNVSSTLGQVALCQLGAVSSCSLNNMETQARCLSLMGKYLRLQAMQMDPIYVSDLWDKRKQREALSDHETTSVQSENSENGKGKDSNPKDPKTTVKSTELKQRRHKTKQLLAQATKALSEAVSLFLQHNPSSSMLADASINILGCLGQMEPAMAGQYLALFQSCCTVSLTNEVLRSACVDTNVSQLSALYSLHKNLLHYQGKRPSSMLKGLEDSLNHLSKAFSQLTINPNHFNILKELPSNLKILLLQHSEDGSELYGAFYEMSKTSENKAKTNGVPDTLTCSNLAKVPVCPQDLLTLREQIQTFGQDTRCSLIKEVCLHCTKGNLEAFEKHQKSATDKRLTPHFCKIVQDMEDYLKPLLAQFNFSCLRPQVEIEPPIETTKSKDKKKKQNLPKPIPDPGEYVVLLADRKLLDLPLESLPFLLEEGVISVSRDLSLQLLHSRLNKVKPESDQCDNEKKSKSGKKSKLKKKEKQNQSSKAIPDLPSNTFSVDFRNVKYIADSYNGGNFETSLTTKMMEIMDTYSKVSKLQKDDFMGSLSELERLLCRCSAFIYLGREHFMANISPGKLAALQLSKCRMALLFEQVHNDASSLQQSVHDTHTSAGQFPQLKTQETALLLSLCGVGGIVVNQWQSSFQQTANNMVTLLENLVRVRQTCGQTIHALRRNGSKMMHKATGSHDPVRLTDSKKVDAPNKIPLKPSSFNCVLYGLPYLTFT</sequence>
<keyword evidence="2" id="KW-0969">Cilium</keyword>
<evidence type="ECO:0000313" key="3">
    <source>
        <dbReference type="Proteomes" id="UP000693946"/>
    </source>
</evidence>
<protein>
    <submittedName>
        <fullName evidence="2">Cilia-and flagella-associated 46 isoform X1</fullName>
    </submittedName>
</protein>
<comment type="caution">
    <text evidence="2">The sequence shown here is derived from an EMBL/GenBank/DDBJ whole genome shotgun (WGS) entry which is preliminary data.</text>
</comment>
<feature type="region of interest" description="Disordered" evidence="1">
    <location>
        <begin position="1940"/>
        <end position="1983"/>
    </location>
</feature>
<dbReference type="InterPro" id="IPR057466">
    <property type="entry name" value="CFAP46_TPR"/>
</dbReference>
<feature type="region of interest" description="Disordered" evidence="1">
    <location>
        <begin position="1278"/>
        <end position="1300"/>
    </location>
</feature>
<dbReference type="Pfam" id="PF25439">
    <property type="entry name" value="TPR_CFAP46_N"/>
    <property type="match status" value="1"/>
</dbReference>
<gene>
    <name evidence="2" type="ORF">JOB18_016801</name>
</gene>
<feature type="region of interest" description="Disordered" evidence="1">
    <location>
        <begin position="1381"/>
        <end position="1408"/>
    </location>
</feature>
<accession>A0AAV6SB07</accession>
<dbReference type="InterPro" id="IPR019734">
    <property type="entry name" value="TPR_rpt"/>
</dbReference>
<keyword evidence="2" id="KW-0966">Cell projection</keyword>
<dbReference type="SMART" id="SM00028">
    <property type="entry name" value="TPR"/>
    <property type="match status" value="5"/>
</dbReference>
<feature type="region of interest" description="Disordered" evidence="1">
    <location>
        <begin position="1540"/>
        <end position="1560"/>
    </location>
</feature>
<dbReference type="PANTHER" id="PTHR15977:SF15">
    <property type="entry name" value="CILIA- AND FLAGELLA-ASSOCIATED PROTEIN 46"/>
    <property type="match status" value="1"/>
</dbReference>
<feature type="compositionally biased region" description="Basic and acidic residues" evidence="1">
    <location>
        <begin position="1956"/>
        <end position="1978"/>
    </location>
</feature>
<name>A0AAV6SB07_SOLSE</name>
<dbReference type="EMBL" id="JAGKHQ010000006">
    <property type="protein sequence ID" value="KAG7513797.1"/>
    <property type="molecule type" value="Genomic_DNA"/>
</dbReference>
<evidence type="ECO:0000256" key="1">
    <source>
        <dbReference type="SAM" id="MobiDB-lite"/>
    </source>
</evidence>
<keyword evidence="3" id="KW-1185">Reference proteome</keyword>
<dbReference type="GO" id="GO:0060294">
    <property type="term" value="P:cilium movement involved in cell motility"/>
    <property type="evidence" value="ECO:0007669"/>
    <property type="project" value="InterPro"/>
</dbReference>
<dbReference type="GO" id="GO:0035082">
    <property type="term" value="P:axoneme assembly"/>
    <property type="evidence" value="ECO:0007669"/>
    <property type="project" value="InterPro"/>
</dbReference>
<dbReference type="PANTHER" id="PTHR15977">
    <property type="entry name" value="CILIA- AND FLAGELLA-ASSOCIATED PROTEIN 46"/>
    <property type="match status" value="1"/>
</dbReference>
<reference evidence="2 3" key="1">
    <citation type="journal article" date="2021" name="Sci. Rep.">
        <title>Chromosome anchoring in Senegalese sole (Solea senegalensis) reveals sex-associated markers and genome rearrangements in flatfish.</title>
        <authorList>
            <person name="Guerrero-Cozar I."/>
            <person name="Gomez-Garrido J."/>
            <person name="Berbel C."/>
            <person name="Martinez-Blanch J.F."/>
            <person name="Alioto T."/>
            <person name="Claros M.G."/>
            <person name="Gagnaire P.A."/>
            <person name="Manchado M."/>
        </authorList>
    </citation>
    <scope>NUCLEOTIDE SEQUENCE [LARGE SCALE GENOMIC DNA]</scope>
    <source>
        <strain evidence="2">Sse05_10M</strain>
    </source>
</reference>
<organism evidence="2 3">
    <name type="scientific">Solea senegalensis</name>
    <name type="common">Senegalese sole</name>
    <dbReference type="NCBI Taxonomy" id="28829"/>
    <lineage>
        <taxon>Eukaryota</taxon>
        <taxon>Metazoa</taxon>
        <taxon>Chordata</taxon>
        <taxon>Craniata</taxon>
        <taxon>Vertebrata</taxon>
        <taxon>Euteleostomi</taxon>
        <taxon>Actinopterygii</taxon>
        <taxon>Neopterygii</taxon>
        <taxon>Teleostei</taxon>
        <taxon>Neoteleostei</taxon>
        <taxon>Acanthomorphata</taxon>
        <taxon>Carangaria</taxon>
        <taxon>Pleuronectiformes</taxon>
        <taxon>Pleuronectoidei</taxon>
        <taxon>Soleidae</taxon>
        <taxon>Solea</taxon>
    </lineage>
</organism>
<feature type="compositionally biased region" description="Basic residues" evidence="1">
    <location>
        <begin position="1386"/>
        <end position="1404"/>
    </location>
</feature>
<feature type="compositionally biased region" description="Basic residues" evidence="1">
    <location>
        <begin position="2337"/>
        <end position="2348"/>
    </location>
</feature>
<keyword evidence="2" id="KW-0282">Flagellum</keyword>
<dbReference type="InterPro" id="IPR039586">
    <property type="entry name" value="CFAP46"/>
</dbReference>
<evidence type="ECO:0000313" key="2">
    <source>
        <dbReference type="EMBL" id="KAG7513797.1"/>
    </source>
</evidence>
<feature type="region of interest" description="Disordered" evidence="1">
    <location>
        <begin position="2324"/>
        <end position="2359"/>
    </location>
</feature>
<proteinExistence type="predicted"/>
<feature type="compositionally biased region" description="Basic and acidic residues" evidence="1">
    <location>
        <begin position="2324"/>
        <end position="2336"/>
    </location>
</feature>